<evidence type="ECO:0000256" key="4">
    <source>
        <dbReference type="ARBA" id="ARBA00022989"/>
    </source>
</evidence>
<evidence type="ECO:0000313" key="8">
    <source>
        <dbReference type="Proteomes" id="UP000030832"/>
    </source>
</evidence>
<dbReference type="OrthoDB" id="9774361at2"/>
<comment type="subcellular location">
    <subcellularLocation>
        <location evidence="1">Membrane</location>
        <topology evidence="1">Multi-pass membrane protein</topology>
    </subcellularLocation>
</comment>
<keyword evidence="3 6" id="KW-0812">Transmembrane</keyword>
<dbReference type="PANTHER" id="PTHR21716:SF68">
    <property type="entry name" value="TRANSPORT PROTEIN YTVI-RELATED"/>
    <property type="match status" value="1"/>
</dbReference>
<dbReference type="eggNOG" id="COG0628">
    <property type="taxonomic scope" value="Bacteria"/>
</dbReference>
<feature type="transmembrane region" description="Helical" evidence="6">
    <location>
        <begin position="159"/>
        <end position="178"/>
    </location>
</feature>
<feature type="transmembrane region" description="Helical" evidence="6">
    <location>
        <begin position="208"/>
        <end position="235"/>
    </location>
</feature>
<feature type="transmembrane region" description="Helical" evidence="6">
    <location>
        <begin position="241"/>
        <end position="263"/>
    </location>
</feature>
<dbReference type="GO" id="GO:0016020">
    <property type="term" value="C:membrane"/>
    <property type="evidence" value="ECO:0007669"/>
    <property type="project" value="UniProtKB-SubCell"/>
</dbReference>
<feature type="transmembrane region" description="Helical" evidence="6">
    <location>
        <begin position="9"/>
        <end position="27"/>
    </location>
</feature>
<dbReference type="InterPro" id="IPR014227">
    <property type="entry name" value="YtvI-like"/>
</dbReference>
<dbReference type="STRING" id="333138.LQ50_06875"/>
<gene>
    <name evidence="7" type="ORF">LQ50_06875</name>
</gene>
<organism evidence="7 8">
    <name type="scientific">Halalkalibacter okhensis</name>
    <dbReference type="NCBI Taxonomy" id="333138"/>
    <lineage>
        <taxon>Bacteria</taxon>
        <taxon>Bacillati</taxon>
        <taxon>Bacillota</taxon>
        <taxon>Bacilli</taxon>
        <taxon>Bacillales</taxon>
        <taxon>Bacillaceae</taxon>
        <taxon>Halalkalibacter</taxon>
    </lineage>
</organism>
<evidence type="ECO:0000256" key="1">
    <source>
        <dbReference type="ARBA" id="ARBA00004141"/>
    </source>
</evidence>
<dbReference type="Pfam" id="PF01594">
    <property type="entry name" value="AI-2E_transport"/>
    <property type="match status" value="1"/>
</dbReference>
<evidence type="ECO:0000313" key="7">
    <source>
        <dbReference type="EMBL" id="KHF40814.1"/>
    </source>
</evidence>
<keyword evidence="8" id="KW-1185">Reference proteome</keyword>
<evidence type="ECO:0000256" key="5">
    <source>
        <dbReference type="ARBA" id="ARBA00023136"/>
    </source>
</evidence>
<evidence type="ECO:0000256" key="2">
    <source>
        <dbReference type="ARBA" id="ARBA00009773"/>
    </source>
</evidence>
<dbReference type="InterPro" id="IPR002549">
    <property type="entry name" value="AI-2E-like"/>
</dbReference>
<name>A0A0B0IL87_9BACI</name>
<protein>
    <submittedName>
        <fullName evidence="7">Membrane protein</fullName>
    </submittedName>
</protein>
<dbReference type="RefSeq" id="WP_034627291.1">
    <property type="nucleotide sequence ID" value="NZ_JRJU01000006.1"/>
</dbReference>
<accession>A0A0B0IL87</accession>
<proteinExistence type="inferred from homology"/>
<dbReference type="GO" id="GO:0055085">
    <property type="term" value="P:transmembrane transport"/>
    <property type="evidence" value="ECO:0007669"/>
    <property type="project" value="TreeGrafter"/>
</dbReference>
<feature type="transmembrane region" description="Helical" evidence="6">
    <location>
        <begin position="60"/>
        <end position="80"/>
    </location>
</feature>
<keyword evidence="4 6" id="KW-1133">Transmembrane helix</keyword>
<evidence type="ECO:0000256" key="3">
    <source>
        <dbReference type="ARBA" id="ARBA00022692"/>
    </source>
</evidence>
<comment type="caution">
    <text evidence="7">The sequence shown here is derived from an EMBL/GenBank/DDBJ whole genome shotgun (WGS) entry which is preliminary data.</text>
</comment>
<dbReference type="PANTHER" id="PTHR21716">
    <property type="entry name" value="TRANSMEMBRANE PROTEIN"/>
    <property type="match status" value="1"/>
</dbReference>
<feature type="transmembrane region" description="Helical" evidence="6">
    <location>
        <begin position="33"/>
        <end position="51"/>
    </location>
</feature>
<feature type="transmembrane region" description="Helical" evidence="6">
    <location>
        <begin position="311"/>
        <end position="337"/>
    </location>
</feature>
<sequence length="352" mass="39201">MAALMTKRTIIIILTILAVLLVAYFILPVSIPLIAAFVTALILTPAVTALHKRAKLKRNIAVMIVFTLFVFFIGLAGYYITTQAVTQGTQIVENLPQYINDINRAWLNFQRSLEEEYQNLPPDLVQEINEQVTNTLNSIRTTIAERNLINDVASVITSIPGYLVTFIVYLIALFLFMLELPSLKNKAFTYLSDRTKDKVNFMTSRLTFVIWGFFKAQFLVSIIIFIVSLIGLLLIVPEYALLMAFIIWLIDFIPLIGSIAILAPWAIFQFIAGNTTIGTQLLILAAVLLIIRRTVEPKVMGQQIGLSPLATLIAMYLGLMLFGVMGFVIGPLLVIAFTSAKEAGIIKLNVKI</sequence>
<comment type="similarity">
    <text evidence="2">Belongs to the autoinducer-2 exporter (AI-2E) (TC 2.A.86) family.</text>
</comment>
<feature type="transmembrane region" description="Helical" evidence="6">
    <location>
        <begin position="270"/>
        <end position="291"/>
    </location>
</feature>
<dbReference type="Proteomes" id="UP000030832">
    <property type="component" value="Unassembled WGS sequence"/>
</dbReference>
<evidence type="ECO:0000256" key="6">
    <source>
        <dbReference type="SAM" id="Phobius"/>
    </source>
</evidence>
<keyword evidence="5 6" id="KW-0472">Membrane</keyword>
<dbReference type="AlphaFoldDB" id="A0A0B0IL87"/>
<dbReference type="EMBL" id="JRJU01000006">
    <property type="protein sequence ID" value="KHF40814.1"/>
    <property type="molecule type" value="Genomic_DNA"/>
</dbReference>
<dbReference type="NCBIfam" id="TIGR02872">
    <property type="entry name" value="spore_ytvI"/>
    <property type="match status" value="1"/>
</dbReference>
<reference evidence="7 8" key="1">
    <citation type="submission" date="2014-09" db="EMBL/GenBank/DDBJ databases">
        <title>Genome sequencing and annotation of Bacillus Okhensis strain Kh10-101T.</title>
        <authorList>
            <person name="Prakash J.S."/>
        </authorList>
    </citation>
    <scope>NUCLEOTIDE SEQUENCE [LARGE SCALE GENOMIC DNA]</scope>
    <source>
        <strain evidence="8">Kh10-101T</strain>
    </source>
</reference>